<dbReference type="SUPFAM" id="SSF88946">
    <property type="entry name" value="Sigma2 domain of RNA polymerase sigma factors"/>
    <property type="match status" value="1"/>
</dbReference>
<dbReference type="GO" id="GO:0016987">
    <property type="term" value="F:sigma factor activity"/>
    <property type="evidence" value="ECO:0007669"/>
    <property type="project" value="UniProtKB-KW"/>
</dbReference>
<protein>
    <submittedName>
        <fullName evidence="7">RNA polymerase sigma-70 factor, ECF subfamily</fullName>
    </submittedName>
</protein>
<dbReference type="InterPro" id="IPR039425">
    <property type="entry name" value="RNA_pol_sigma-70-like"/>
</dbReference>
<evidence type="ECO:0000256" key="4">
    <source>
        <dbReference type="ARBA" id="ARBA00023163"/>
    </source>
</evidence>
<evidence type="ECO:0000256" key="2">
    <source>
        <dbReference type="ARBA" id="ARBA00023015"/>
    </source>
</evidence>
<dbReference type="GO" id="GO:0006352">
    <property type="term" value="P:DNA-templated transcription initiation"/>
    <property type="evidence" value="ECO:0007669"/>
    <property type="project" value="InterPro"/>
</dbReference>
<dbReference type="SUPFAM" id="SSF88659">
    <property type="entry name" value="Sigma3 and sigma4 domains of RNA polymerase sigma factors"/>
    <property type="match status" value="1"/>
</dbReference>
<name>A0A1I0NF71_9BACT</name>
<evidence type="ECO:0000259" key="6">
    <source>
        <dbReference type="Pfam" id="PF08281"/>
    </source>
</evidence>
<feature type="domain" description="RNA polymerase sigma-70 region 2" evidence="5">
    <location>
        <begin position="12"/>
        <end position="75"/>
    </location>
</feature>
<dbReference type="Gene3D" id="1.10.1740.10">
    <property type="match status" value="1"/>
</dbReference>
<reference evidence="7 8" key="1">
    <citation type="submission" date="2016-10" db="EMBL/GenBank/DDBJ databases">
        <authorList>
            <person name="de Groot N.N."/>
        </authorList>
    </citation>
    <scope>NUCLEOTIDE SEQUENCE [LARGE SCALE GENOMIC DNA]</scope>
    <source>
        <strain evidence="7 8">TC2-24</strain>
    </source>
</reference>
<dbReference type="Pfam" id="PF08281">
    <property type="entry name" value="Sigma70_r4_2"/>
    <property type="match status" value="1"/>
</dbReference>
<dbReference type="InterPro" id="IPR007627">
    <property type="entry name" value="RNA_pol_sigma70_r2"/>
</dbReference>
<gene>
    <name evidence="7" type="ORF">SAMN04487850_1203</name>
</gene>
<dbReference type="Gene3D" id="1.10.10.10">
    <property type="entry name" value="Winged helix-like DNA-binding domain superfamily/Winged helix DNA-binding domain"/>
    <property type="match status" value="1"/>
</dbReference>
<evidence type="ECO:0000256" key="1">
    <source>
        <dbReference type="ARBA" id="ARBA00010641"/>
    </source>
</evidence>
<feature type="domain" description="RNA polymerase sigma factor 70 region 4 type 2" evidence="6">
    <location>
        <begin position="107"/>
        <end position="157"/>
    </location>
</feature>
<evidence type="ECO:0000313" key="7">
    <source>
        <dbReference type="EMBL" id="SEW00089.1"/>
    </source>
</evidence>
<dbReference type="NCBIfam" id="TIGR02937">
    <property type="entry name" value="sigma70-ECF"/>
    <property type="match status" value="1"/>
</dbReference>
<accession>A0A1I0NF71</accession>
<dbReference type="InterPro" id="IPR013249">
    <property type="entry name" value="RNA_pol_sigma70_r4_t2"/>
</dbReference>
<comment type="similarity">
    <text evidence="1">Belongs to the sigma-70 factor family. ECF subfamily.</text>
</comment>
<dbReference type="EMBL" id="FOIQ01000002">
    <property type="protein sequence ID" value="SEW00089.1"/>
    <property type="molecule type" value="Genomic_DNA"/>
</dbReference>
<proteinExistence type="inferred from homology"/>
<organism evidence="7 8">
    <name type="scientific">Prevotella aff. ruminicola Tc2-24</name>
    <dbReference type="NCBI Taxonomy" id="81582"/>
    <lineage>
        <taxon>Bacteria</taxon>
        <taxon>Pseudomonadati</taxon>
        <taxon>Bacteroidota</taxon>
        <taxon>Bacteroidia</taxon>
        <taxon>Bacteroidales</taxon>
        <taxon>Prevotellaceae</taxon>
        <taxon>Prevotella</taxon>
    </lineage>
</organism>
<dbReference type="Pfam" id="PF04542">
    <property type="entry name" value="Sigma70_r2"/>
    <property type="match status" value="1"/>
</dbReference>
<sequence length="165" mass="19167">MKNHQLITDYYIAHRDELLAFVSSRLGGSDLAEDIVQNVFLRLLTTDKMISEVTLPCLVYTVARNLISDYYRRHATFEEYEHYIKGVCSTEISTDSIFSVREVMEGLERGLARLPENCREVYRLHVYGGMKVSEISLRLGEGYKSVEHRLGTARKAMRQYMRQYA</sequence>
<dbReference type="GO" id="GO:0003677">
    <property type="term" value="F:DNA binding"/>
    <property type="evidence" value="ECO:0007669"/>
    <property type="project" value="InterPro"/>
</dbReference>
<keyword evidence="3" id="KW-0731">Sigma factor</keyword>
<dbReference type="InterPro" id="IPR036388">
    <property type="entry name" value="WH-like_DNA-bd_sf"/>
</dbReference>
<keyword evidence="8" id="KW-1185">Reference proteome</keyword>
<evidence type="ECO:0000259" key="5">
    <source>
        <dbReference type="Pfam" id="PF04542"/>
    </source>
</evidence>
<dbReference type="PANTHER" id="PTHR43133:SF46">
    <property type="entry name" value="RNA POLYMERASE SIGMA-70 FACTOR ECF SUBFAMILY"/>
    <property type="match status" value="1"/>
</dbReference>
<dbReference type="AlphaFoldDB" id="A0A1I0NF71"/>
<keyword evidence="4" id="KW-0804">Transcription</keyword>
<dbReference type="PANTHER" id="PTHR43133">
    <property type="entry name" value="RNA POLYMERASE ECF-TYPE SIGMA FACTO"/>
    <property type="match status" value="1"/>
</dbReference>
<evidence type="ECO:0000256" key="3">
    <source>
        <dbReference type="ARBA" id="ARBA00023082"/>
    </source>
</evidence>
<keyword evidence="2" id="KW-0805">Transcription regulation</keyword>
<dbReference type="RefSeq" id="WP_091900198.1">
    <property type="nucleotide sequence ID" value="NZ_FOIQ01000002.1"/>
</dbReference>
<dbReference type="Proteomes" id="UP000199373">
    <property type="component" value="Unassembled WGS sequence"/>
</dbReference>
<dbReference type="InterPro" id="IPR013325">
    <property type="entry name" value="RNA_pol_sigma_r2"/>
</dbReference>
<dbReference type="InterPro" id="IPR014284">
    <property type="entry name" value="RNA_pol_sigma-70_dom"/>
</dbReference>
<evidence type="ECO:0000313" key="8">
    <source>
        <dbReference type="Proteomes" id="UP000199373"/>
    </source>
</evidence>
<dbReference type="InterPro" id="IPR013324">
    <property type="entry name" value="RNA_pol_sigma_r3/r4-like"/>
</dbReference>